<comment type="caution">
    <text evidence="2">The sequence shown here is derived from an EMBL/GenBank/DDBJ whole genome shotgun (WGS) entry which is preliminary data.</text>
</comment>
<evidence type="ECO:0000313" key="3">
    <source>
        <dbReference type="Proteomes" id="UP000663845"/>
    </source>
</evidence>
<feature type="region of interest" description="Disordered" evidence="1">
    <location>
        <begin position="911"/>
        <end position="932"/>
    </location>
</feature>
<proteinExistence type="predicted"/>
<accession>A0A814PNB3</accession>
<feature type="region of interest" description="Disordered" evidence="1">
    <location>
        <begin position="90"/>
        <end position="135"/>
    </location>
</feature>
<feature type="compositionally biased region" description="Polar residues" evidence="1">
    <location>
        <begin position="113"/>
        <end position="135"/>
    </location>
</feature>
<reference evidence="2" key="1">
    <citation type="submission" date="2021-02" db="EMBL/GenBank/DDBJ databases">
        <authorList>
            <person name="Nowell W R."/>
        </authorList>
    </citation>
    <scope>NUCLEOTIDE SEQUENCE</scope>
</reference>
<feature type="region of interest" description="Disordered" evidence="1">
    <location>
        <begin position="957"/>
        <end position="985"/>
    </location>
</feature>
<protein>
    <submittedName>
        <fullName evidence="2">Uncharacterized protein</fullName>
    </submittedName>
</protein>
<feature type="compositionally biased region" description="Polar residues" evidence="1">
    <location>
        <begin position="613"/>
        <end position="635"/>
    </location>
</feature>
<evidence type="ECO:0000256" key="1">
    <source>
        <dbReference type="SAM" id="MobiDB-lite"/>
    </source>
</evidence>
<evidence type="ECO:0000313" key="2">
    <source>
        <dbReference type="EMBL" id="CAF1108363.1"/>
    </source>
</evidence>
<dbReference type="Proteomes" id="UP000663845">
    <property type="component" value="Unassembled WGS sequence"/>
</dbReference>
<gene>
    <name evidence="2" type="ORF">JYZ213_LOCUS21783</name>
</gene>
<organism evidence="2 3">
    <name type="scientific">Adineta steineri</name>
    <dbReference type="NCBI Taxonomy" id="433720"/>
    <lineage>
        <taxon>Eukaryota</taxon>
        <taxon>Metazoa</taxon>
        <taxon>Spiralia</taxon>
        <taxon>Gnathifera</taxon>
        <taxon>Rotifera</taxon>
        <taxon>Eurotatoria</taxon>
        <taxon>Bdelloidea</taxon>
        <taxon>Adinetida</taxon>
        <taxon>Adinetidae</taxon>
        <taxon>Adineta</taxon>
    </lineage>
</organism>
<name>A0A814PNB3_9BILA</name>
<feature type="region of interest" description="Disordered" evidence="1">
    <location>
        <begin position="408"/>
        <end position="432"/>
    </location>
</feature>
<feature type="compositionally biased region" description="Low complexity" evidence="1">
    <location>
        <begin position="595"/>
        <end position="604"/>
    </location>
</feature>
<feature type="region of interest" description="Disordered" evidence="1">
    <location>
        <begin position="589"/>
        <end position="635"/>
    </location>
</feature>
<feature type="compositionally biased region" description="Polar residues" evidence="1">
    <location>
        <begin position="965"/>
        <end position="985"/>
    </location>
</feature>
<feature type="compositionally biased region" description="Basic and acidic residues" evidence="1">
    <location>
        <begin position="408"/>
        <end position="420"/>
    </location>
</feature>
<feature type="compositionally biased region" description="Polar residues" evidence="1">
    <location>
        <begin position="93"/>
        <end position="105"/>
    </location>
</feature>
<sequence>MTLKEYRDLARGEIRSIDAALPILKEEDEYKARLKSAEDAQQAATVKRKKLEENLNKNLRKQTEIKQLLGENAEKLPTIEAKIESLRNEREQLVSSNITSSSTNGKKSRRRLLSNQSKQLDSPSTDAQTPVQSHMSLEEDCLEYEKHQYETQLDKVNTLLNYFREKLNEHGLNNINNQSCLTPSSELTSPLYHPITPSEEQSILSSYMEEHNSDNVSINEPPPTTTIAMKLPRNFTPLNLNASTTNEIIHSPYYDGHEIEYKKELSSDILNKYGGQQKKLQQQFSVVGKKHKKNKKNFAITHNPQMIVLYNHIRNSTGSSDTLPSMPMYEYDLFPTIQSLEFFKQSLESYLNELSHYHRQISYDNEQQSQSENDDDDIRDSALDTYSETSSLVESIKEPISQISNILEERLSTSSDDKKTLTSSSSNKDDHEDLNAHLIPLHISNNQIDRQISDEGYRSVRHDQQQQVIDRSNNYNSSSSSLIRSDSFNCTDKVDQWLLKNKTEEYRDLARGEIRSIDAALPILKEEDEYKARLKSAEDAQQAATVKRKKLEENLNKNLRKQTEIKQLLGENAEKLPTIEAKIESLRNEREQLVSSNNTSSSTNGKKSRRRLLSNQSKQLDSPSTDAQTPVQSHMSLEEDCLEYEKHQYETQLDKVNTLLNYFREKLNEHGLNNINNQTCLTPSSELTSPLYHPITPSEEQSILSSYMEEHNSDNISINEPPPPTTIAMKLPRNFTPLNLNASTTNEIIHSPYYDGHEIEYKKELSSDILNKYGGQQKKLQQQFSVVGKKHKKNKKNFAITHNPQMIVLYNHIRNSTGSSDTLPSMPMYEYDLFPTIQSLEFFKQSLESYLNELSHYHRQISYDNEQQSQSENDDDDIRDSALDTYSETSSLVESIKEPISHITNILEERLSTSSDDKKTLTSSSSNKDDHEDLNAHLIPLHISNNQIDRQISDEGYRSVRHDQQQQVIDRSNNYNSSSPSLIRSDSFNCTDKVDQWLLSTTPMSSAPILITADNDFQPTDNNDEGENLHKATTISVFND</sequence>
<dbReference type="AlphaFoldDB" id="A0A814PNB3"/>
<feature type="compositionally biased region" description="Basic and acidic residues" evidence="1">
    <location>
        <begin position="911"/>
        <end position="920"/>
    </location>
</feature>
<dbReference type="EMBL" id="CAJNOG010000241">
    <property type="protein sequence ID" value="CAF1108363.1"/>
    <property type="molecule type" value="Genomic_DNA"/>
</dbReference>